<dbReference type="Proteomes" id="UP000466307">
    <property type="component" value="Unassembled WGS sequence"/>
</dbReference>
<keyword evidence="3" id="KW-1185">Reference proteome</keyword>
<dbReference type="AlphaFoldDB" id="A0A7K3LQE3"/>
<comment type="caution">
    <text evidence="2">The sequence shown here is derived from an EMBL/GenBank/DDBJ whole genome shotgun (WGS) entry which is preliminary data.</text>
</comment>
<accession>A0A7K3LQE3</accession>
<dbReference type="EMBL" id="JAADZU010000037">
    <property type="protein sequence ID" value="NDK90396.1"/>
    <property type="molecule type" value="Genomic_DNA"/>
</dbReference>
<organism evidence="2 3">
    <name type="scientific">Gordonia desulfuricans</name>
    <dbReference type="NCBI Taxonomy" id="89051"/>
    <lineage>
        <taxon>Bacteria</taxon>
        <taxon>Bacillati</taxon>
        <taxon>Actinomycetota</taxon>
        <taxon>Actinomycetes</taxon>
        <taxon>Mycobacteriales</taxon>
        <taxon>Gordoniaceae</taxon>
        <taxon>Gordonia</taxon>
    </lineage>
</organism>
<evidence type="ECO:0000256" key="1">
    <source>
        <dbReference type="SAM" id="Phobius"/>
    </source>
</evidence>
<keyword evidence="1" id="KW-0472">Membrane</keyword>
<name>A0A7K3LQE3_9ACTN</name>
<evidence type="ECO:0000313" key="3">
    <source>
        <dbReference type="Proteomes" id="UP000466307"/>
    </source>
</evidence>
<evidence type="ECO:0000313" key="2">
    <source>
        <dbReference type="EMBL" id="NDK90396.1"/>
    </source>
</evidence>
<feature type="transmembrane region" description="Helical" evidence="1">
    <location>
        <begin position="81"/>
        <end position="102"/>
    </location>
</feature>
<keyword evidence="1" id="KW-0812">Transmembrane</keyword>
<feature type="transmembrane region" description="Helical" evidence="1">
    <location>
        <begin position="122"/>
        <end position="140"/>
    </location>
</feature>
<reference evidence="2 3" key="1">
    <citation type="submission" date="2020-01" db="EMBL/GenBank/DDBJ databases">
        <title>Investigation of new actinobacteria for the biodesulphurisation of diesel fuel.</title>
        <authorList>
            <person name="Athi Narayanan S.M."/>
        </authorList>
    </citation>
    <scope>NUCLEOTIDE SEQUENCE [LARGE SCALE GENOMIC DNA]</scope>
    <source>
        <strain evidence="2 3">213E</strain>
    </source>
</reference>
<proteinExistence type="predicted"/>
<evidence type="ECO:0008006" key="4">
    <source>
        <dbReference type="Google" id="ProtNLM"/>
    </source>
</evidence>
<sequence>MTASVAEYLLPRIEASHRKAVSAMSASPTVPKVAGRPVEPTRAVTADLRDAVAVLEKAQETARVAVNWAYAYRMGVLMVPYVVMLTVLAVFIVPVAEIVGVGPLSRWAWGSFEAADSWGTRSLIALGTLAVVGGLSYAVYRGGKALVESYKAYHQHMK</sequence>
<protein>
    <recommendedName>
        <fullName evidence="4">Transmembrane protein</fullName>
    </recommendedName>
</protein>
<gene>
    <name evidence="2" type="ORF">GYA93_12525</name>
</gene>
<dbReference type="RefSeq" id="WP_162128812.1">
    <property type="nucleotide sequence ID" value="NZ_JAADZU010000037.1"/>
</dbReference>
<keyword evidence="1" id="KW-1133">Transmembrane helix</keyword>